<evidence type="ECO:0000313" key="2">
    <source>
        <dbReference type="Proteomes" id="UP000828390"/>
    </source>
</evidence>
<organism evidence="1 2">
    <name type="scientific">Dreissena polymorpha</name>
    <name type="common">Zebra mussel</name>
    <name type="synonym">Mytilus polymorpha</name>
    <dbReference type="NCBI Taxonomy" id="45954"/>
    <lineage>
        <taxon>Eukaryota</taxon>
        <taxon>Metazoa</taxon>
        <taxon>Spiralia</taxon>
        <taxon>Lophotrochozoa</taxon>
        <taxon>Mollusca</taxon>
        <taxon>Bivalvia</taxon>
        <taxon>Autobranchia</taxon>
        <taxon>Heteroconchia</taxon>
        <taxon>Euheterodonta</taxon>
        <taxon>Imparidentia</taxon>
        <taxon>Neoheterodontei</taxon>
        <taxon>Myida</taxon>
        <taxon>Dreissenoidea</taxon>
        <taxon>Dreissenidae</taxon>
        <taxon>Dreissena</taxon>
    </lineage>
</organism>
<keyword evidence="2" id="KW-1185">Reference proteome</keyword>
<reference evidence="1" key="1">
    <citation type="journal article" date="2019" name="bioRxiv">
        <title>The Genome of the Zebra Mussel, Dreissena polymorpha: A Resource for Invasive Species Research.</title>
        <authorList>
            <person name="McCartney M.A."/>
            <person name="Auch B."/>
            <person name="Kono T."/>
            <person name="Mallez S."/>
            <person name="Zhang Y."/>
            <person name="Obille A."/>
            <person name="Becker A."/>
            <person name="Abrahante J.E."/>
            <person name="Garbe J."/>
            <person name="Badalamenti J.P."/>
            <person name="Herman A."/>
            <person name="Mangelson H."/>
            <person name="Liachko I."/>
            <person name="Sullivan S."/>
            <person name="Sone E.D."/>
            <person name="Koren S."/>
            <person name="Silverstein K.A.T."/>
            <person name="Beckman K.B."/>
            <person name="Gohl D.M."/>
        </authorList>
    </citation>
    <scope>NUCLEOTIDE SEQUENCE</scope>
    <source>
        <strain evidence="1">Duluth1</strain>
        <tissue evidence="1">Whole animal</tissue>
    </source>
</reference>
<dbReference type="AlphaFoldDB" id="A0A9D4GKX1"/>
<gene>
    <name evidence="1" type="ORF">DPMN_120483</name>
</gene>
<evidence type="ECO:0000313" key="1">
    <source>
        <dbReference type="EMBL" id="KAH3818757.1"/>
    </source>
</evidence>
<dbReference type="EMBL" id="JAIWYP010000005">
    <property type="protein sequence ID" value="KAH3818757.1"/>
    <property type="molecule type" value="Genomic_DNA"/>
</dbReference>
<reference evidence="1" key="2">
    <citation type="submission" date="2020-11" db="EMBL/GenBank/DDBJ databases">
        <authorList>
            <person name="McCartney M.A."/>
            <person name="Auch B."/>
            <person name="Kono T."/>
            <person name="Mallez S."/>
            <person name="Becker A."/>
            <person name="Gohl D.M."/>
            <person name="Silverstein K.A.T."/>
            <person name="Koren S."/>
            <person name="Bechman K.B."/>
            <person name="Herman A."/>
            <person name="Abrahante J.E."/>
            <person name="Garbe J."/>
        </authorList>
    </citation>
    <scope>NUCLEOTIDE SEQUENCE</scope>
    <source>
        <strain evidence="1">Duluth1</strain>
        <tissue evidence="1">Whole animal</tissue>
    </source>
</reference>
<proteinExistence type="predicted"/>
<sequence>MLVWYCVEGESLSTQKKPNCRVYYRAHQPNLHAVVNRGKTLGAKAREERVPAYAFTRQQTDRKLISKPFYTGEFSAT</sequence>
<comment type="caution">
    <text evidence="1">The sequence shown here is derived from an EMBL/GenBank/DDBJ whole genome shotgun (WGS) entry which is preliminary data.</text>
</comment>
<name>A0A9D4GKX1_DREPO</name>
<protein>
    <submittedName>
        <fullName evidence="1">Uncharacterized protein</fullName>
    </submittedName>
</protein>
<accession>A0A9D4GKX1</accession>
<dbReference type="Proteomes" id="UP000828390">
    <property type="component" value="Unassembled WGS sequence"/>
</dbReference>